<protein>
    <recommendedName>
        <fullName evidence="4">RING-type domain-containing protein</fullName>
    </recommendedName>
</protein>
<dbReference type="PANTHER" id="PTHR46405">
    <property type="entry name" value="OS05G0141500 PROTEIN"/>
    <property type="match status" value="1"/>
</dbReference>
<dbReference type="OrthoDB" id="1711136at2759"/>
<accession>A0A835DQT9</accession>
<evidence type="ECO:0008006" key="4">
    <source>
        <dbReference type="Google" id="ProtNLM"/>
    </source>
</evidence>
<dbReference type="OMA" id="DIECLMR"/>
<evidence type="ECO:0000256" key="1">
    <source>
        <dbReference type="SAM" id="Coils"/>
    </source>
</evidence>
<dbReference type="Pfam" id="PF13920">
    <property type="entry name" value="zf-C3HC4_3"/>
    <property type="match status" value="1"/>
</dbReference>
<dbReference type="Gene3D" id="3.30.40.10">
    <property type="entry name" value="Zinc/RING finger domain, C3HC4 (zinc finger)"/>
    <property type="match status" value="1"/>
</dbReference>
<dbReference type="Proteomes" id="UP000655225">
    <property type="component" value="Unassembled WGS sequence"/>
</dbReference>
<evidence type="ECO:0000313" key="3">
    <source>
        <dbReference type="Proteomes" id="UP000655225"/>
    </source>
</evidence>
<dbReference type="InterPro" id="IPR013083">
    <property type="entry name" value="Znf_RING/FYVE/PHD"/>
</dbReference>
<dbReference type="PANTHER" id="PTHR46405:SF3">
    <property type="entry name" value="RING_U-BOX SUPERFAMILY PROTEIN"/>
    <property type="match status" value="1"/>
</dbReference>
<keyword evidence="1" id="KW-0175">Coiled coil</keyword>
<feature type="coiled-coil region" evidence="1">
    <location>
        <begin position="121"/>
        <end position="187"/>
    </location>
</feature>
<keyword evidence="3" id="KW-1185">Reference proteome</keyword>
<reference evidence="2 3" key="1">
    <citation type="submission" date="2020-04" db="EMBL/GenBank/DDBJ databases">
        <title>Plant Genome Project.</title>
        <authorList>
            <person name="Zhang R.-G."/>
        </authorList>
    </citation>
    <scope>NUCLEOTIDE SEQUENCE [LARGE SCALE GENOMIC DNA]</scope>
    <source>
        <strain evidence="2">YNK0</strain>
        <tissue evidence="2">Leaf</tissue>
    </source>
</reference>
<sequence>MSELHVGRASTMEIPVLPSSSNMVGANNNALGVPQRRCAFHGDIECLMRLNLYPSTMFVDGLSTQTQLQACPSSLSSGDSRTGIVLGSEVHQDSQDLDVVSSVMSRLDNLSLDEKLDDGVIDKKNVIIMNLESQIRVLKERVKEEKEWAKEKEIQATRKVSGDLTELKELRMERDLEELEMSRMKREKAQRLKRLSKADNDLRKASGQMELEAKEMAMTQLQLQEEQRSKDASEIQELYFLKVLEETKTDIHQKGAAARMLHELKKVKDSSEEKANCKRKCLICMENIVSVVFLPCVHQILCDIYNGDSNEWAKCKSCGVKIEDTIHVCGASSQF</sequence>
<gene>
    <name evidence="2" type="ORF">HHK36_000499</name>
</gene>
<comment type="caution">
    <text evidence="2">The sequence shown here is derived from an EMBL/GenBank/DDBJ whole genome shotgun (WGS) entry which is preliminary data.</text>
</comment>
<name>A0A835DQT9_TETSI</name>
<evidence type="ECO:0000313" key="2">
    <source>
        <dbReference type="EMBL" id="KAF8412531.1"/>
    </source>
</evidence>
<dbReference type="EMBL" id="JABCRI010000001">
    <property type="protein sequence ID" value="KAF8412531.1"/>
    <property type="molecule type" value="Genomic_DNA"/>
</dbReference>
<proteinExistence type="predicted"/>
<dbReference type="InterPro" id="IPR046934">
    <property type="entry name" value="PIR2-like"/>
</dbReference>
<dbReference type="AlphaFoldDB" id="A0A835DQT9"/>
<organism evidence="2 3">
    <name type="scientific">Tetracentron sinense</name>
    <name type="common">Spur-leaf</name>
    <dbReference type="NCBI Taxonomy" id="13715"/>
    <lineage>
        <taxon>Eukaryota</taxon>
        <taxon>Viridiplantae</taxon>
        <taxon>Streptophyta</taxon>
        <taxon>Embryophyta</taxon>
        <taxon>Tracheophyta</taxon>
        <taxon>Spermatophyta</taxon>
        <taxon>Magnoliopsida</taxon>
        <taxon>Trochodendrales</taxon>
        <taxon>Trochodendraceae</taxon>
        <taxon>Tetracentron</taxon>
    </lineage>
</organism>